<evidence type="ECO:0000313" key="1">
    <source>
        <dbReference type="EMBL" id="SEA10486.1"/>
    </source>
</evidence>
<dbReference type="Proteomes" id="UP000198638">
    <property type="component" value="Unassembled WGS sequence"/>
</dbReference>
<dbReference type="InterPro" id="IPR025562">
    <property type="entry name" value="Tae4"/>
</dbReference>
<keyword evidence="2" id="KW-1185">Reference proteome</keyword>
<dbReference type="Gene3D" id="4.10.280.80">
    <property type="match status" value="1"/>
</dbReference>
<protein>
    <submittedName>
        <fullName evidence="1">Type VI secretion system (T6SS), amidase effector protein 4</fullName>
    </submittedName>
</protein>
<name>A0A1H3YG30_9BURK</name>
<dbReference type="OrthoDB" id="1262040at2"/>
<dbReference type="STRING" id="83784.SAMN05192564_101290"/>
<dbReference type="EMBL" id="FNRQ01000001">
    <property type="protein sequence ID" value="SEA10486.1"/>
    <property type="molecule type" value="Genomic_DNA"/>
</dbReference>
<sequence>MPQHVPAAGRHTVRTNSTPGSVLSLQVQPVMFQQLWDNYATGNPYDDPTGAYSNQCAIRMSVTLHRAGIDMKSFSSKVVKPAAGKTGIGRIVLNGKPTATRADELAQWLSLKPFAGLPARPENISGADWQRAVARRTGIIFFGGYWRRDGESEESASGGHIDLWNGSRLTSNGFFGTIETFMRFRLNIQNPWIPMYSDLRNSKVILFFEIK</sequence>
<gene>
    <name evidence="1" type="ORF">SAMN05192564_101290</name>
</gene>
<reference evidence="2" key="1">
    <citation type="submission" date="2016-10" db="EMBL/GenBank/DDBJ databases">
        <authorList>
            <person name="Varghese N."/>
            <person name="Submissions S."/>
        </authorList>
    </citation>
    <scope>NUCLEOTIDE SEQUENCE [LARGE SCALE GENOMIC DNA]</scope>
    <source>
        <strain evidence="2">LMG 24000</strain>
    </source>
</reference>
<proteinExistence type="predicted"/>
<organism evidence="1 2">
    <name type="scientific">Paraburkholderia sartisoli</name>
    <dbReference type="NCBI Taxonomy" id="83784"/>
    <lineage>
        <taxon>Bacteria</taxon>
        <taxon>Pseudomonadati</taxon>
        <taxon>Pseudomonadota</taxon>
        <taxon>Betaproteobacteria</taxon>
        <taxon>Burkholderiales</taxon>
        <taxon>Burkholderiaceae</taxon>
        <taxon>Paraburkholderia</taxon>
    </lineage>
</organism>
<dbReference type="Pfam" id="PF14113">
    <property type="entry name" value="Tae4"/>
    <property type="match status" value="1"/>
</dbReference>
<dbReference type="Gene3D" id="3.90.1720.80">
    <property type="match status" value="1"/>
</dbReference>
<accession>A0A1H3YG30</accession>
<evidence type="ECO:0000313" key="2">
    <source>
        <dbReference type="Proteomes" id="UP000198638"/>
    </source>
</evidence>
<dbReference type="AlphaFoldDB" id="A0A1H3YG30"/>